<dbReference type="AlphaFoldDB" id="A0A2T2NRP1"/>
<feature type="compositionally biased region" description="Polar residues" evidence="3">
    <location>
        <begin position="17"/>
        <end position="45"/>
    </location>
</feature>
<dbReference type="GO" id="GO:0005770">
    <property type="term" value="C:late endosome"/>
    <property type="evidence" value="ECO:0007669"/>
    <property type="project" value="TreeGrafter"/>
</dbReference>
<sequence>MTESTLPESSLHHVHPPTQTAASSIQGATGSAHSTQTRSSGTARPSETKAHSDFTSDKATAAFIRRTLCAHNVLLGNGEKGRNTPRPIEEVLPPLTSSNEMDLQLYAIISVIIKEFVQTWYSKITPDHVFVNEVIQIIAHCTRALEQRLRKVDLEALLLDEIPELLEAHLNAFRLAKQHASSSRSLVSDPRVIYHTLHPHPALSPIPTESAPSTLVEQRENESAWRQLLVQGVLAVLLPTEDLENGCLRALVAEIFAEMILGNGISGKACEGWLLWEGITRIAEVLQTDVAKEQGPQSDDANSEQSLSRLERFGLLSPPTAQHGGSAKPLPPSANRHGRTPTTVSSVFWAVVQYAFLACTAMRAVIMAVATSPSLPARSAMGANHQSPVEANRQSQLPPAESLASRRPLASKRPMVSMKLWSCASQLVELDVRMPWLSGLISMLHWGALAGPGRVGDTDGPLDR</sequence>
<feature type="region of interest" description="Disordered" evidence="3">
    <location>
        <begin position="379"/>
        <end position="408"/>
    </location>
</feature>
<proteinExistence type="predicted"/>
<reference evidence="5 6" key="1">
    <citation type="journal article" date="2018" name="Front. Microbiol.">
        <title>Genome-Wide Analysis of Corynespora cassiicola Leaf Fall Disease Putative Effectors.</title>
        <authorList>
            <person name="Lopez D."/>
            <person name="Ribeiro S."/>
            <person name="Label P."/>
            <person name="Fumanal B."/>
            <person name="Venisse J.S."/>
            <person name="Kohler A."/>
            <person name="de Oliveira R.R."/>
            <person name="Labutti K."/>
            <person name="Lipzen A."/>
            <person name="Lail K."/>
            <person name="Bauer D."/>
            <person name="Ohm R.A."/>
            <person name="Barry K.W."/>
            <person name="Spatafora J."/>
            <person name="Grigoriev I.V."/>
            <person name="Martin F.M."/>
            <person name="Pujade-Renaud V."/>
        </authorList>
    </citation>
    <scope>NUCLEOTIDE SEQUENCE [LARGE SCALE GENOMIC DNA]</scope>
    <source>
        <strain evidence="5 6">Philippines</strain>
    </source>
</reference>
<feature type="region of interest" description="Disordered" evidence="3">
    <location>
        <begin position="1"/>
        <end position="54"/>
    </location>
</feature>
<protein>
    <recommendedName>
        <fullName evidence="4">PXA domain-containing protein</fullName>
    </recommendedName>
</protein>
<dbReference type="InterPro" id="IPR003114">
    <property type="entry name" value="Phox_assoc"/>
</dbReference>
<feature type="domain" description="PXA" evidence="4">
    <location>
        <begin position="98"/>
        <end position="287"/>
    </location>
</feature>
<comment type="subcellular location">
    <subcellularLocation>
        <location evidence="1">Cytoplasm</location>
    </subcellularLocation>
</comment>
<dbReference type="STRING" id="1448308.A0A2T2NRP1"/>
<gene>
    <name evidence="5" type="ORF">BS50DRAFT_352966</name>
</gene>
<dbReference type="Proteomes" id="UP000240883">
    <property type="component" value="Unassembled WGS sequence"/>
</dbReference>
<name>A0A2T2NRP1_CORCC</name>
<evidence type="ECO:0000259" key="4">
    <source>
        <dbReference type="PROSITE" id="PS51207"/>
    </source>
</evidence>
<feature type="compositionally biased region" description="Polar residues" evidence="3">
    <location>
        <begin position="384"/>
        <end position="397"/>
    </location>
</feature>
<dbReference type="PROSITE" id="PS51207">
    <property type="entry name" value="PXA"/>
    <property type="match status" value="1"/>
</dbReference>
<dbReference type="Pfam" id="PF02194">
    <property type="entry name" value="PXA"/>
    <property type="match status" value="1"/>
</dbReference>
<evidence type="ECO:0000256" key="3">
    <source>
        <dbReference type="SAM" id="MobiDB-lite"/>
    </source>
</evidence>
<dbReference type="GO" id="GO:0035091">
    <property type="term" value="F:phosphatidylinositol binding"/>
    <property type="evidence" value="ECO:0007669"/>
    <property type="project" value="TreeGrafter"/>
</dbReference>
<evidence type="ECO:0000256" key="1">
    <source>
        <dbReference type="ARBA" id="ARBA00004496"/>
    </source>
</evidence>
<dbReference type="EMBL" id="KZ678134">
    <property type="protein sequence ID" value="PSN67936.1"/>
    <property type="molecule type" value="Genomic_DNA"/>
</dbReference>
<dbReference type="PANTHER" id="PTHR22999:SF23">
    <property type="entry name" value="SORTING NEXIN-16"/>
    <property type="match status" value="1"/>
</dbReference>
<keyword evidence="6" id="KW-1185">Reference proteome</keyword>
<evidence type="ECO:0000313" key="5">
    <source>
        <dbReference type="EMBL" id="PSN67936.1"/>
    </source>
</evidence>
<organism evidence="5 6">
    <name type="scientific">Corynespora cassiicola Philippines</name>
    <dbReference type="NCBI Taxonomy" id="1448308"/>
    <lineage>
        <taxon>Eukaryota</taxon>
        <taxon>Fungi</taxon>
        <taxon>Dikarya</taxon>
        <taxon>Ascomycota</taxon>
        <taxon>Pezizomycotina</taxon>
        <taxon>Dothideomycetes</taxon>
        <taxon>Pleosporomycetidae</taxon>
        <taxon>Pleosporales</taxon>
        <taxon>Corynesporascaceae</taxon>
        <taxon>Corynespora</taxon>
    </lineage>
</organism>
<dbReference type="InterPro" id="IPR051837">
    <property type="entry name" value="SortingNexin/PXDomain-PKLike"/>
</dbReference>
<feature type="region of interest" description="Disordered" evidence="3">
    <location>
        <begin position="318"/>
        <end position="338"/>
    </location>
</feature>
<dbReference type="OrthoDB" id="5582218at2759"/>
<evidence type="ECO:0000313" key="6">
    <source>
        <dbReference type="Proteomes" id="UP000240883"/>
    </source>
</evidence>
<evidence type="ECO:0000256" key="2">
    <source>
        <dbReference type="ARBA" id="ARBA00022490"/>
    </source>
</evidence>
<dbReference type="GO" id="GO:0045022">
    <property type="term" value="P:early endosome to late endosome transport"/>
    <property type="evidence" value="ECO:0007669"/>
    <property type="project" value="TreeGrafter"/>
</dbReference>
<dbReference type="GO" id="GO:0005769">
    <property type="term" value="C:early endosome"/>
    <property type="evidence" value="ECO:0007669"/>
    <property type="project" value="TreeGrafter"/>
</dbReference>
<dbReference type="SMART" id="SM00313">
    <property type="entry name" value="PXA"/>
    <property type="match status" value="1"/>
</dbReference>
<accession>A0A2T2NRP1</accession>
<dbReference type="PANTHER" id="PTHR22999">
    <property type="entry name" value="PX SERINE/THREONINE KINASE PXK"/>
    <property type="match status" value="1"/>
</dbReference>
<keyword evidence="2" id="KW-0963">Cytoplasm</keyword>